<name>A0A0D0DCC7_9AGAM</name>
<dbReference type="AlphaFoldDB" id="A0A0D0DCC7"/>
<evidence type="ECO:0000313" key="2">
    <source>
        <dbReference type="Proteomes" id="UP000054538"/>
    </source>
</evidence>
<organism evidence="1 2">
    <name type="scientific">Paxillus rubicundulus Ve08.2h10</name>
    <dbReference type="NCBI Taxonomy" id="930991"/>
    <lineage>
        <taxon>Eukaryota</taxon>
        <taxon>Fungi</taxon>
        <taxon>Dikarya</taxon>
        <taxon>Basidiomycota</taxon>
        <taxon>Agaricomycotina</taxon>
        <taxon>Agaricomycetes</taxon>
        <taxon>Agaricomycetidae</taxon>
        <taxon>Boletales</taxon>
        <taxon>Paxilineae</taxon>
        <taxon>Paxillaceae</taxon>
        <taxon>Paxillus</taxon>
    </lineage>
</organism>
<reference evidence="1 2" key="1">
    <citation type="submission" date="2014-04" db="EMBL/GenBank/DDBJ databases">
        <authorList>
            <consortium name="DOE Joint Genome Institute"/>
            <person name="Kuo A."/>
            <person name="Kohler A."/>
            <person name="Jargeat P."/>
            <person name="Nagy L.G."/>
            <person name="Floudas D."/>
            <person name="Copeland A."/>
            <person name="Barry K.W."/>
            <person name="Cichocki N."/>
            <person name="Veneault-Fourrey C."/>
            <person name="LaButti K."/>
            <person name="Lindquist E.A."/>
            <person name="Lipzen A."/>
            <person name="Lundell T."/>
            <person name="Morin E."/>
            <person name="Murat C."/>
            <person name="Sun H."/>
            <person name="Tunlid A."/>
            <person name="Henrissat B."/>
            <person name="Grigoriev I.V."/>
            <person name="Hibbett D.S."/>
            <person name="Martin F."/>
            <person name="Nordberg H.P."/>
            <person name="Cantor M.N."/>
            <person name="Hua S.X."/>
        </authorList>
    </citation>
    <scope>NUCLEOTIDE SEQUENCE [LARGE SCALE GENOMIC DNA]</scope>
    <source>
        <strain evidence="1 2">Ve08.2h10</strain>
    </source>
</reference>
<protein>
    <submittedName>
        <fullName evidence="1">Uncharacterized protein</fullName>
    </submittedName>
</protein>
<gene>
    <name evidence="1" type="ORF">PAXRUDRAFT_155158</name>
</gene>
<proteinExistence type="predicted"/>
<feature type="non-terminal residue" evidence="1">
    <location>
        <position position="1"/>
    </location>
</feature>
<dbReference type="HOGENOM" id="CLU_206878_0_0_1"/>
<dbReference type="Proteomes" id="UP000054538">
    <property type="component" value="Unassembled WGS sequence"/>
</dbReference>
<keyword evidence="2" id="KW-1185">Reference proteome</keyword>
<dbReference type="OrthoDB" id="2647846at2759"/>
<sequence>SAQKHLEYLSWIGKYEAEELVFVDESSVNCRTTYHGCAWSIRGTKVQCKAFFVHGQW</sequence>
<reference evidence="2" key="2">
    <citation type="submission" date="2015-01" db="EMBL/GenBank/DDBJ databases">
        <title>Evolutionary Origins and Diversification of the Mycorrhizal Mutualists.</title>
        <authorList>
            <consortium name="DOE Joint Genome Institute"/>
            <consortium name="Mycorrhizal Genomics Consortium"/>
            <person name="Kohler A."/>
            <person name="Kuo A."/>
            <person name="Nagy L.G."/>
            <person name="Floudas D."/>
            <person name="Copeland A."/>
            <person name="Barry K.W."/>
            <person name="Cichocki N."/>
            <person name="Veneault-Fourrey C."/>
            <person name="LaButti K."/>
            <person name="Lindquist E.A."/>
            <person name="Lipzen A."/>
            <person name="Lundell T."/>
            <person name="Morin E."/>
            <person name="Murat C."/>
            <person name="Riley R."/>
            <person name="Ohm R."/>
            <person name="Sun H."/>
            <person name="Tunlid A."/>
            <person name="Henrissat B."/>
            <person name="Grigoriev I.V."/>
            <person name="Hibbett D.S."/>
            <person name="Martin F."/>
        </authorList>
    </citation>
    <scope>NUCLEOTIDE SEQUENCE [LARGE SCALE GENOMIC DNA]</scope>
    <source>
        <strain evidence="2">Ve08.2h10</strain>
    </source>
</reference>
<dbReference type="InParanoid" id="A0A0D0DCC7"/>
<dbReference type="EMBL" id="KN825724">
    <property type="protein sequence ID" value="KIK81836.1"/>
    <property type="molecule type" value="Genomic_DNA"/>
</dbReference>
<accession>A0A0D0DCC7</accession>
<evidence type="ECO:0000313" key="1">
    <source>
        <dbReference type="EMBL" id="KIK81836.1"/>
    </source>
</evidence>